<dbReference type="InterPro" id="IPR019012">
    <property type="entry name" value="RNA_cap_Gua-N2-MeTrfase"/>
</dbReference>
<dbReference type="FunFam" id="3.40.50.150:FF:000066">
    <property type="entry name" value="Trimethylguanosine synthase 1"/>
    <property type="match status" value="1"/>
</dbReference>
<dbReference type="OrthoDB" id="194443at2759"/>
<evidence type="ECO:0000256" key="23">
    <source>
        <dbReference type="SAM" id="MobiDB-lite"/>
    </source>
</evidence>
<keyword evidence="12" id="KW-0539">Nucleus</keyword>
<dbReference type="GO" id="GO:0071164">
    <property type="term" value="F:RNA cap trimethylguanosine synthase activity"/>
    <property type="evidence" value="ECO:0007669"/>
    <property type="project" value="TreeGrafter"/>
</dbReference>
<keyword evidence="25" id="KW-1185">Reference proteome</keyword>
<accession>A0A1X2G6E2</accession>
<comment type="caution">
    <text evidence="24">The sequence shown here is derived from an EMBL/GenBank/DDBJ whole genome shotgun (WGS) entry which is preliminary data.</text>
</comment>
<comment type="function">
    <text evidence="19">Catalyzes the 2 serial methylation steps for the conversion of the 7-monomethylguanosine (m(7)G) caps of snRNAs and snoRNAs to a 2,2,7-trimethylguanosine (m(2,2,7)G) cap structure. The enzyme is specific for guanine, and N7 methylation must precede N2 methylation. Hypermethylation of the m7G cap of U snRNAs leads to their concentration in nuclear foci, their colocalization with coilin and the formation of canonical Cajal bodies (CBs). Plays a role in transcriptional regulation.</text>
</comment>
<dbReference type="Gene3D" id="3.40.50.150">
    <property type="entry name" value="Vaccinia Virus protein VP39"/>
    <property type="match status" value="1"/>
</dbReference>
<dbReference type="EMBL" id="MCGT01000039">
    <property type="protein sequence ID" value="ORX46121.1"/>
    <property type="molecule type" value="Genomic_DNA"/>
</dbReference>
<evidence type="ECO:0000313" key="24">
    <source>
        <dbReference type="EMBL" id="ORX46121.1"/>
    </source>
</evidence>
<dbReference type="GO" id="GO:0032210">
    <property type="term" value="P:regulation of telomere maintenance via telomerase"/>
    <property type="evidence" value="ECO:0007669"/>
    <property type="project" value="EnsemblFungi"/>
</dbReference>
<proteinExistence type="inferred from homology"/>
<evidence type="ECO:0000256" key="21">
    <source>
        <dbReference type="ARBA" id="ARBA00079339"/>
    </source>
</evidence>
<keyword evidence="5" id="KW-0963">Cytoplasm</keyword>
<evidence type="ECO:0000256" key="15">
    <source>
        <dbReference type="ARBA" id="ARBA00048740"/>
    </source>
</evidence>
<dbReference type="GO" id="GO:0008033">
    <property type="term" value="P:tRNA processing"/>
    <property type="evidence" value="ECO:0007669"/>
    <property type="project" value="EnsemblFungi"/>
</dbReference>
<evidence type="ECO:0000256" key="11">
    <source>
        <dbReference type="ARBA" id="ARBA00023163"/>
    </source>
</evidence>
<evidence type="ECO:0000256" key="22">
    <source>
        <dbReference type="ARBA" id="ARBA00081504"/>
    </source>
</evidence>
<dbReference type="GO" id="GO:0005730">
    <property type="term" value="C:nucleolus"/>
    <property type="evidence" value="ECO:0007669"/>
    <property type="project" value="UniProtKB-SubCell"/>
</dbReference>
<dbReference type="CDD" id="cd02440">
    <property type="entry name" value="AdoMet_MTases"/>
    <property type="match status" value="1"/>
</dbReference>
<comment type="subunit">
    <text evidence="20">May form homooligomers. Interacts with CREBBP/CBP, EED/WAIT1, EP300/P300, NCOA6/PRIP, PPARBP/PBP and SMN.</text>
</comment>
<evidence type="ECO:0000256" key="3">
    <source>
        <dbReference type="ARBA" id="ARBA00004604"/>
    </source>
</evidence>
<comment type="catalytic activity">
    <reaction evidence="17">
        <text>a 5'-end (N(7)-methyl 5'-triphosphoguanosine)-ribonucleoside in snRNA + S-adenosyl-L-methionine = a 5'-end (N(2),N(7)-dimethyl 5'-triphosphoguanosine)-ribonucleoside in snRNA + S-adenosyl-L-homocysteine + H(+)</text>
        <dbReference type="Rhea" id="RHEA:78471"/>
        <dbReference type="Rhea" id="RHEA-COMP:19085"/>
        <dbReference type="Rhea" id="RHEA-COMP:19087"/>
        <dbReference type="ChEBI" id="CHEBI:15378"/>
        <dbReference type="ChEBI" id="CHEBI:57856"/>
        <dbReference type="ChEBI" id="CHEBI:59789"/>
        <dbReference type="ChEBI" id="CHEBI:156461"/>
        <dbReference type="ChEBI" id="CHEBI:172880"/>
    </reaction>
    <physiologicalReaction direction="left-to-right" evidence="17">
        <dbReference type="Rhea" id="RHEA:78472"/>
    </physiologicalReaction>
</comment>
<dbReference type="Proteomes" id="UP000242146">
    <property type="component" value="Unassembled WGS sequence"/>
</dbReference>
<evidence type="ECO:0000256" key="8">
    <source>
        <dbReference type="ARBA" id="ARBA00022679"/>
    </source>
</evidence>
<evidence type="ECO:0000256" key="10">
    <source>
        <dbReference type="ARBA" id="ARBA00023015"/>
    </source>
</evidence>
<dbReference type="GO" id="GO:0005737">
    <property type="term" value="C:cytoplasm"/>
    <property type="evidence" value="ECO:0007669"/>
    <property type="project" value="UniProtKB-SubCell"/>
</dbReference>
<comment type="catalytic activity">
    <reaction evidence="14">
        <text>a 5'-end (N(2),N(7)-dimethyl 5'-triphosphoguanosine)-ribonucleoside in snoRNA + S-adenosyl-L-methionine = a 5'-end (N(2),N(2),N(7)-trimethyl 5'-triphosphoguanosine)-ribonucleoside in snoRNA + S-adenosyl-L-homocysteine + H(+)</text>
        <dbReference type="Rhea" id="RHEA:78507"/>
        <dbReference type="Rhea" id="RHEA-COMP:19088"/>
        <dbReference type="Rhea" id="RHEA-COMP:19090"/>
        <dbReference type="ChEBI" id="CHEBI:15378"/>
        <dbReference type="ChEBI" id="CHEBI:57856"/>
        <dbReference type="ChEBI" id="CHEBI:59789"/>
        <dbReference type="ChEBI" id="CHEBI:167623"/>
        <dbReference type="ChEBI" id="CHEBI:172880"/>
    </reaction>
    <physiologicalReaction direction="left-to-right" evidence="14">
        <dbReference type="Rhea" id="RHEA:78508"/>
    </physiologicalReaction>
</comment>
<comment type="catalytic activity">
    <reaction evidence="16">
        <text>a 5'-end (N(2),N(7)-dimethyl 5'-triphosphoguanosine)-ribonucleoside in snRNA + S-adenosyl-L-methionine = a 5'-end (N(2),N(2),N(7)-trimethyl 5'-triphosphoguanosine)-ribonucleoside in snRNA + S-adenosyl-L-homocysteine + H(+)</text>
        <dbReference type="Rhea" id="RHEA:78479"/>
        <dbReference type="Rhea" id="RHEA-COMP:19087"/>
        <dbReference type="Rhea" id="RHEA-COMP:19089"/>
        <dbReference type="ChEBI" id="CHEBI:15378"/>
        <dbReference type="ChEBI" id="CHEBI:57856"/>
        <dbReference type="ChEBI" id="CHEBI:59789"/>
        <dbReference type="ChEBI" id="CHEBI:167623"/>
        <dbReference type="ChEBI" id="CHEBI:172880"/>
    </reaction>
    <physiologicalReaction direction="left-to-right" evidence="16">
        <dbReference type="Rhea" id="RHEA:78480"/>
    </physiologicalReaction>
</comment>
<dbReference type="GO" id="GO:0015030">
    <property type="term" value="C:Cajal body"/>
    <property type="evidence" value="ECO:0007669"/>
    <property type="project" value="UniProtKB-SubCell"/>
</dbReference>
<evidence type="ECO:0000313" key="25">
    <source>
        <dbReference type="Proteomes" id="UP000242146"/>
    </source>
</evidence>
<dbReference type="GO" id="GO:0051321">
    <property type="term" value="P:meiotic cell cycle"/>
    <property type="evidence" value="ECO:0007669"/>
    <property type="project" value="EnsemblFungi"/>
</dbReference>
<dbReference type="PANTHER" id="PTHR14741">
    <property type="entry name" value="S-ADENOSYLMETHIONINE-DEPENDENT METHYLTRANSFERASE RELATED"/>
    <property type="match status" value="1"/>
</dbReference>
<organism evidence="24 25">
    <name type="scientific">Hesseltinella vesiculosa</name>
    <dbReference type="NCBI Taxonomy" id="101127"/>
    <lineage>
        <taxon>Eukaryota</taxon>
        <taxon>Fungi</taxon>
        <taxon>Fungi incertae sedis</taxon>
        <taxon>Mucoromycota</taxon>
        <taxon>Mucoromycotina</taxon>
        <taxon>Mucoromycetes</taxon>
        <taxon>Mucorales</taxon>
        <taxon>Cunninghamellaceae</taxon>
        <taxon>Hesseltinella</taxon>
    </lineage>
</organism>
<evidence type="ECO:0000256" key="4">
    <source>
        <dbReference type="ARBA" id="ARBA00018517"/>
    </source>
</evidence>
<dbReference type="AlphaFoldDB" id="A0A1X2G6E2"/>
<evidence type="ECO:0000256" key="1">
    <source>
        <dbReference type="ARBA" id="ARBA00004408"/>
    </source>
</evidence>
<comment type="similarity">
    <text evidence="13">Belongs to the methyltransferase superfamily. Trimethylguanosine synthase family.</text>
</comment>
<evidence type="ECO:0000256" key="20">
    <source>
        <dbReference type="ARBA" id="ARBA00064494"/>
    </source>
</evidence>
<evidence type="ECO:0000256" key="9">
    <source>
        <dbReference type="ARBA" id="ARBA00022691"/>
    </source>
</evidence>
<reference evidence="24 25" key="1">
    <citation type="submission" date="2016-07" db="EMBL/GenBank/DDBJ databases">
        <title>Pervasive Adenine N6-methylation of Active Genes in Fungi.</title>
        <authorList>
            <consortium name="DOE Joint Genome Institute"/>
            <person name="Mondo S.J."/>
            <person name="Dannebaum R.O."/>
            <person name="Kuo R.C."/>
            <person name="Labutti K."/>
            <person name="Haridas S."/>
            <person name="Kuo A."/>
            <person name="Salamov A."/>
            <person name="Ahrendt S.R."/>
            <person name="Lipzen A."/>
            <person name="Sullivan W."/>
            <person name="Andreopoulos W.B."/>
            <person name="Clum A."/>
            <person name="Lindquist E."/>
            <person name="Daum C."/>
            <person name="Ramamoorthy G.K."/>
            <person name="Gryganskyi A."/>
            <person name="Culley D."/>
            <person name="Magnuson J.K."/>
            <person name="James T.Y."/>
            <person name="O'Malley M.A."/>
            <person name="Stajich J.E."/>
            <person name="Spatafora J.W."/>
            <person name="Visel A."/>
            <person name="Grigoriev I.V."/>
        </authorList>
    </citation>
    <scope>NUCLEOTIDE SEQUENCE [LARGE SCALE GENOMIC DNA]</scope>
    <source>
        <strain evidence="24 25">NRRL 3301</strain>
    </source>
</reference>
<evidence type="ECO:0000256" key="7">
    <source>
        <dbReference type="ARBA" id="ARBA00022603"/>
    </source>
</evidence>
<comment type="catalytic activity">
    <reaction evidence="15">
        <text>a 5'-end (N(7)-methyl 5'-triphosphoguanosine)-ribonucleoside in snoRNA + S-adenosyl-L-methionine = a 5'-end (N(2),N(7)-dimethyl 5'-triphosphoguanosine)-ribonucleoside in snoRNA + S-adenosyl-L-homocysteine + H(+)</text>
        <dbReference type="Rhea" id="RHEA:78475"/>
        <dbReference type="Rhea" id="RHEA-COMP:19086"/>
        <dbReference type="Rhea" id="RHEA-COMP:19088"/>
        <dbReference type="ChEBI" id="CHEBI:15378"/>
        <dbReference type="ChEBI" id="CHEBI:57856"/>
        <dbReference type="ChEBI" id="CHEBI:59789"/>
        <dbReference type="ChEBI" id="CHEBI:156461"/>
        <dbReference type="ChEBI" id="CHEBI:172880"/>
    </reaction>
    <physiologicalReaction direction="left-to-right" evidence="15">
        <dbReference type="Rhea" id="RHEA:78476"/>
    </physiologicalReaction>
</comment>
<evidence type="ECO:0000256" key="5">
    <source>
        <dbReference type="ARBA" id="ARBA00022490"/>
    </source>
</evidence>
<keyword evidence="6" id="KW-0597">Phosphoprotein</keyword>
<evidence type="ECO:0000256" key="19">
    <source>
        <dbReference type="ARBA" id="ARBA00057179"/>
    </source>
</evidence>
<sequence>MADQQQSSRCPAGNESPSTPKKRKSPTTLDPYHGFDQPKKKKRGSKTQPPTTYHGEIVSYTQKTMPRDLIKYYRQRHSYFSKYNKGILMDREGWFSVTPESIAEHIAQRCRGDVVVIDAFCGCGGNTIQFALACKQVIAIDIDPVKLHCARHNAKIYGVEDRIEFIQGSFFDLAPYLKADIVFLSPPWGGPAYLHEDMYDLKTMMPGNGKKIFKLAQQITRNVIMFMPRNTDPNQLALLAGKGQCCEIERNYLAGNLKALTVYYGDNLPNWQALDELMAEEQE</sequence>
<feature type="region of interest" description="Disordered" evidence="23">
    <location>
        <begin position="1"/>
        <end position="56"/>
    </location>
</feature>
<evidence type="ECO:0000256" key="13">
    <source>
        <dbReference type="ARBA" id="ARBA00025783"/>
    </source>
</evidence>
<dbReference type="GO" id="GO:0017126">
    <property type="term" value="P:nucleologenesis"/>
    <property type="evidence" value="ECO:0007669"/>
    <property type="project" value="EnsemblFungi"/>
</dbReference>
<dbReference type="InterPro" id="IPR029063">
    <property type="entry name" value="SAM-dependent_MTases_sf"/>
</dbReference>
<dbReference type="Pfam" id="PF09445">
    <property type="entry name" value="Methyltransf_15"/>
    <property type="match status" value="1"/>
</dbReference>
<evidence type="ECO:0000256" key="12">
    <source>
        <dbReference type="ARBA" id="ARBA00023242"/>
    </source>
</evidence>
<evidence type="ECO:0000256" key="16">
    <source>
        <dbReference type="ARBA" id="ARBA00048763"/>
    </source>
</evidence>
<protein>
    <recommendedName>
        <fullName evidence="4">Trimethylguanosine synthase</fullName>
    </recommendedName>
    <alternativeName>
        <fullName evidence="18">Cap-specific guanine-N(2) methyltransferase</fullName>
    </alternativeName>
    <alternativeName>
        <fullName evidence="21">Nuclear receptor coactivator 6-interacting protein</fullName>
    </alternativeName>
    <alternativeName>
        <fullName evidence="22">PRIP-interacting protein with methyltransferase motif</fullName>
    </alternativeName>
</protein>
<keyword evidence="9" id="KW-0949">S-adenosyl-L-methionine</keyword>
<comment type="subcellular location">
    <subcellularLocation>
        <location evidence="2">Cytoplasm</location>
    </subcellularLocation>
    <subcellularLocation>
        <location evidence="1">Nucleus</location>
        <location evidence="1">Cajal body</location>
    </subcellularLocation>
    <subcellularLocation>
        <location evidence="3">Nucleus</location>
        <location evidence="3">Nucleolus</location>
    </subcellularLocation>
</comment>
<gene>
    <name evidence="24" type="ORF">DM01DRAFT_1339761</name>
</gene>
<evidence type="ECO:0000256" key="14">
    <source>
        <dbReference type="ARBA" id="ARBA00047418"/>
    </source>
</evidence>
<feature type="compositionally biased region" description="Polar residues" evidence="23">
    <location>
        <begin position="1"/>
        <end position="19"/>
    </location>
</feature>
<dbReference type="STRING" id="101127.A0A1X2G6E2"/>
<evidence type="ECO:0000256" key="2">
    <source>
        <dbReference type="ARBA" id="ARBA00004496"/>
    </source>
</evidence>
<dbReference type="SUPFAM" id="SSF53335">
    <property type="entry name" value="S-adenosyl-L-methionine-dependent methyltransferases"/>
    <property type="match status" value="1"/>
</dbReference>
<evidence type="ECO:0000256" key="6">
    <source>
        <dbReference type="ARBA" id="ARBA00022553"/>
    </source>
</evidence>
<keyword evidence="8 24" id="KW-0808">Transferase</keyword>
<evidence type="ECO:0000256" key="18">
    <source>
        <dbReference type="ARBA" id="ARBA00049790"/>
    </source>
</evidence>
<keyword evidence="7 24" id="KW-0489">Methyltransferase</keyword>
<dbReference type="PANTHER" id="PTHR14741:SF32">
    <property type="entry name" value="TRIMETHYLGUANOSINE SYNTHASE"/>
    <property type="match status" value="1"/>
</dbReference>
<keyword evidence="10" id="KW-0805">Transcription regulation</keyword>
<keyword evidence="11" id="KW-0804">Transcription</keyword>
<name>A0A1X2G6E2_9FUNG</name>
<evidence type="ECO:0000256" key="17">
    <source>
        <dbReference type="ARBA" id="ARBA00049075"/>
    </source>
</evidence>